<comment type="function">
    <text evidence="2 3">Might take part in the signal recognition particle (SRP) pathway. This is inferred from the conservation of its genetic proximity to ftsY/ffh. May be a regulatory protein.</text>
</comment>
<dbReference type="HAMAP" id="MF_00245">
    <property type="entry name" value="UPF0122"/>
    <property type="match status" value="1"/>
</dbReference>
<evidence type="ECO:0000313" key="5">
    <source>
        <dbReference type="Proteomes" id="UP001501510"/>
    </source>
</evidence>
<dbReference type="GO" id="GO:0003677">
    <property type="term" value="F:DNA binding"/>
    <property type="evidence" value="ECO:0007669"/>
    <property type="project" value="UniProtKB-KW"/>
</dbReference>
<evidence type="ECO:0000256" key="1">
    <source>
        <dbReference type="ARBA" id="ARBA00008720"/>
    </source>
</evidence>
<dbReference type="InterPro" id="IPR013324">
    <property type="entry name" value="RNA_pol_sigma_r3/r4-like"/>
</dbReference>
<dbReference type="InterPro" id="IPR054831">
    <property type="entry name" value="UPF0122_fam_protein"/>
</dbReference>
<keyword evidence="4" id="KW-0238">DNA-binding</keyword>
<gene>
    <name evidence="4" type="ORF">GCM10008906_07670</name>
</gene>
<evidence type="ECO:0000256" key="2">
    <source>
        <dbReference type="ARBA" id="ARBA00024764"/>
    </source>
</evidence>
<dbReference type="NCBIfam" id="NF045758">
    <property type="entry name" value="YlxM"/>
    <property type="match status" value="1"/>
</dbReference>
<proteinExistence type="inferred from homology"/>
<dbReference type="RefSeq" id="WP_343759062.1">
    <property type="nucleotide sequence ID" value="NZ_BAAACG010000006.1"/>
</dbReference>
<keyword evidence="5" id="KW-1185">Reference proteome</keyword>
<organism evidence="4 5">
    <name type="scientific">Clostridium oceanicum</name>
    <dbReference type="NCBI Taxonomy" id="1543"/>
    <lineage>
        <taxon>Bacteria</taxon>
        <taxon>Bacillati</taxon>
        <taxon>Bacillota</taxon>
        <taxon>Clostridia</taxon>
        <taxon>Eubacteriales</taxon>
        <taxon>Clostridiaceae</taxon>
        <taxon>Clostridium</taxon>
    </lineage>
</organism>
<dbReference type="PANTHER" id="PTHR40083:SF1">
    <property type="entry name" value="UPF0122 PROTEIN YLXM"/>
    <property type="match status" value="1"/>
</dbReference>
<dbReference type="NCBIfam" id="NF001072">
    <property type="entry name" value="PRK00118.2-2"/>
    <property type="match status" value="1"/>
</dbReference>
<dbReference type="InterPro" id="IPR007394">
    <property type="entry name" value="UPF0122"/>
</dbReference>
<dbReference type="InterPro" id="IPR036388">
    <property type="entry name" value="WH-like_DNA-bd_sf"/>
</dbReference>
<reference evidence="5" key="1">
    <citation type="journal article" date="2019" name="Int. J. Syst. Evol. Microbiol.">
        <title>The Global Catalogue of Microorganisms (GCM) 10K type strain sequencing project: providing services to taxonomists for standard genome sequencing and annotation.</title>
        <authorList>
            <consortium name="The Broad Institute Genomics Platform"/>
            <consortium name="The Broad Institute Genome Sequencing Center for Infectious Disease"/>
            <person name="Wu L."/>
            <person name="Ma J."/>
        </authorList>
    </citation>
    <scope>NUCLEOTIDE SEQUENCE [LARGE SCALE GENOMIC DNA]</scope>
    <source>
        <strain evidence="5">JCM 1407</strain>
    </source>
</reference>
<dbReference type="EMBL" id="BAAACG010000006">
    <property type="protein sequence ID" value="GAA0734883.1"/>
    <property type="molecule type" value="Genomic_DNA"/>
</dbReference>
<evidence type="ECO:0000256" key="3">
    <source>
        <dbReference type="HAMAP-Rule" id="MF_00245"/>
    </source>
</evidence>
<dbReference type="Gene3D" id="1.10.10.10">
    <property type="entry name" value="Winged helix-like DNA-binding domain superfamily/Winged helix DNA-binding domain"/>
    <property type="match status" value="1"/>
</dbReference>
<sequence>MDERIEVSVLIDFYGNLLTDKQNKIMNLYYNEDFSLKEISEITNTTRQAVYDIIKRCHKLLVQYESKLQIMNKDLELKKAKKQLIDRLNKLKSRQSDELYDNIEEIKQYVIDNI</sequence>
<dbReference type="Proteomes" id="UP001501510">
    <property type="component" value="Unassembled WGS sequence"/>
</dbReference>
<dbReference type="Pfam" id="PF04297">
    <property type="entry name" value="UPF0122"/>
    <property type="match status" value="1"/>
</dbReference>
<dbReference type="PANTHER" id="PTHR40083">
    <property type="entry name" value="UPF0122 PROTEIN CBO2450/CLC_2298"/>
    <property type="match status" value="1"/>
</dbReference>
<dbReference type="SUPFAM" id="SSF88659">
    <property type="entry name" value="Sigma3 and sigma4 domains of RNA polymerase sigma factors"/>
    <property type="match status" value="1"/>
</dbReference>
<evidence type="ECO:0000313" key="4">
    <source>
        <dbReference type="EMBL" id="GAA0734883.1"/>
    </source>
</evidence>
<accession>A0ABP3UKX6</accession>
<comment type="similarity">
    <text evidence="1 3">Belongs to the UPF0122 family.</text>
</comment>
<protein>
    <recommendedName>
        <fullName evidence="3">UPF0122 protein GCM10008906_07670</fullName>
    </recommendedName>
</protein>
<name>A0ABP3UKX6_9CLOT</name>
<comment type="caution">
    <text evidence="4">The sequence shown here is derived from an EMBL/GenBank/DDBJ whole genome shotgun (WGS) entry which is preliminary data.</text>
</comment>